<proteinExistence type="predicted"/>
<evidence type="ECO:0000313" key="2">
    <source>
        <dbReference type="Proteomes" id="UP001141629"/>
    </source>
</evidence>
<comment type="caution">
    <text evidence="1">The sequence shown here is derived from an EMBL/GenBank/DDBJ whole genome shotgun (WGS) entry which is preliminary data.</text>
</comment>
<dbReference type="RefSeq" id="WP_263999418.1">
    <property type="nucleotide sequence ID" value="NZ_JACKVK010000014.1"/>
</dbReference>
<keyword evidence="2" id="KW-1185">Reference proteome</keyword>
<sequence length="108" mass="11694">MAEQNPWACVGCTPPHWENGVYVDRLTIHPLCRRHNEDGVAVYFDDQPGRMSWCITLPPDLYPDIGSGVVGMSSRAEAEQARAAAIEGEAALRGFLGPAWVVPATATT</sequence>
<evidence type="ECO:0000313" key="1">
    <source>
        <dbReference type="EMBL" id="MCV7424358.1"/>
    </source>
</evidence>
<dbReference type="EMBL" id="JACKVK010000014">
    <property type="protein sequence ID" value="MCV7424358.1"/>
    <property type="molecule type" value="Genomic_DNA"/>
</dbReference>
<dbReference type="Proteomes" id="UP001141629">
    <property type="component" value="Unassembled WGS sequence"/>
</dbReference>
<organism evidence="1 2">
    <name type="scientific">Mycobacterium yunnanensis</name>
    <dbReference type="NCBI Taxonomy" id="368477"/>
    <lineage>
        <taxon>Bacteria</taxon>
        <taxon>Bacillati</taxon>
        <taxon>Actinomycetota</taxon>
        <taxon>Actinomycetes</taxon>
        <taxon>Mycobacteriales</taxon>
        <taxon>Mycobacteriaceae</taxon>
        <taxon>Mycobacterium</taxon>
    </lineage>
</organism>
<dbReference type="AlphaFoldDB" id="A0A9X3C3G5"/>
<protein>
    <submittedName>
        <fullName evidence="1">Uncharacterized protein</fullName>
    </submittedName>
</protein>
<reference evidence="1" key="2">
    <citation type="journal article" date="2022" name="BMC Genomics">
        <title>Comparative genome analysis of mycobacteria focusing on tRNA and non-coding RNA.</title>
        <authorList>
            <person name="Behra P.R.K."/>
            <person name="Pettersson B.M.F."/>
            <person name="Ramesh M."/>
            <person name="Das S."/>
            <person name="Dasgupta S."/>
            <person name="Kirsebom L.A."/>
        </authorList>
    </citation>
    <scope>NUCLEOTIDE SEQUENCE</scope>
    <source>
        <strain evidence="1">DSM 44838</strain>
    </source>
</reference>
<name>A0A9X3C3G5_9MYCO</name>
<reference evidence="1" key="1">
    <citation type="submission" date="2020-07" db="EMBL/GenBank/DDBJ databases">
        <authorList>
            <person name="Pettersson B.M.F."/>
            <person name="Behra P.R.K."/>
            <person name="Ramesh M."/>
            <person name="Das S."/>
            <person name="Dasgupta S."/>
            <person name="Kirsebom L.A."/>
        </authorList>
    </citation>
    <scope>NUCLEOTIDE SEQUENCE</scope>
    <source>
        <strain evidence="1">DSM 44838</strain>
    </source>
</reference>
<accession>A0A9X3C3G5</accession>
<gene>
    <name evidence="1" type="ORF">H7K45_27815</name>
</gene>